<comment type="caution">
    <text evidence="3">The sequence shown here is derived from an EMBL/GenBank/DDBJ whole genome shotgun (WGS) entry which is preliminary data.</text>
</comment>
<reference evidence="4" key="1">
    <citation type="submission" date="2017-03" db="EMBL/GenBank/DDBJ databases">
        <title>Phytopthora megakarya and P. palmivora, two closely related causual agents of cacao black pod achieved similar genome size and gene model numbers by different mechanisms.</title>
        <authorList>
            <person name="Ali S."/>
            <person name="Shao J."/>
            <person name="Larry D.J."/>
            <person name="Kronmiller B."/>
            <person name="Shen D."/>
            <person name="Strem M.D."/>
            <person name="Melnick R.L."/>
            <person name="Guiltinan M.J."/>
            <person name="Tyler B.M."/>
            <person name="Meinhardt L.W."/>
            <person name="Bailey B.A."/>
        </authorList>
    </citation>
    <scope>NUCLEOTIDE SEQUENCE [LARGE SCALE GENOMIC DNA]</scope>
    <source>
        <strain evidence="4">zdho120</strain>
    </source>
</reference>
<keyword evidence="1" id="KW-0732">Signal</keyword>
<dbReference type="InterPro" id="IPR002350">
    <property type="entry name" value="Kazal_dom"/>
</dbReference>
<protein>
    <submittedName>
        <fullName evidence="3">Kazal-like serine protease inhibitor</fullName>
    </submittedName>
</protein>
<keyword evidence="4" id="KW-1185">Reference proteome</keyword>
<dbReference type="AlphaFoldDB" id="A0A225WLR7"/>
<dbReference type="OrthoDB" id="102020at2759"/>
<feature type="domain" description="Kazal-like" evidence="2">
    <location>
        <begin position="63"/>
        <end position="97"/>
    </location>
</feature>
<evidence type="ECO:0000256" key="1">
    <source>
        <dbReference type="SAM" id="SignalP"/>
    </source>
</evidence>
<dbReference type="Gene3D" id="3.30.60.30">
    <property type="match status" value="1"/>
</dbReference>
<name>A0A225WLR7_9STRA</name>
<evidence type="ECO:0000313" key="4">
    <source>
        <dbReference type="Proteomes" id="UP000198211"/>
    </source>
</evidence>
<proteinExistence type="predicted"/>
<evidence type="ECO:0000259" key="2">
    <source>
        <dbReference type="Pfam" id="PF07648"/>
    </source>
</evidence>
<feature type="signal peptide" evidence="1">
    <location>
        <begin position="1"/>
        <end position="19"/>
    </location>
</feature>
<dbReference type="EMBL" id="NBNE01000690">
    <property type="protein sequence ID" value="OWZ17800.1"/>
    <property type="molecule type" value="Genomic_DNA"/>
</dbReference>
<sequence>MKVLSVMFAVVTTIGTVNGGNPNYLRTSGPDGLGSRKEFDFSDVNQDDQINQSALSLDGSGSDCPEKCPLNNKPVEDEDGVEYRNECVLRLAQCSGITNLASSDMEDVSSFIGSFEGTIEISGSGSKEAVVVDIGLLELFGKRSSYDDLENGSALGGLKPKLGRAVPAKFLG</sequence>
<accession>A0A225WLR7</accession>
<dbReference type="CDD" id="cd00104">
    <property type="entry name" value="KAZAL_FS"/>
    <property type="match status" value="1"/>
</dbReference>
<dbReference type="Proteomes" id="UP000198211">
    <property type="component" value="Unassembled WGS sequence"/>
</dbReference>
<feature type="chain" id="PRO_5012375374" evidence="1">
    <location>
        <begin position="20"/>
        <end position="172"/>
    </location>
</feature>
<evidence type="ECO:0000313" key="3">
    <source>
        <dbReference type="EMBL" id="OWZ17800.1"/>
    </source>
</evidence>
<dbReference type="SUPFAM" id="SSF100895">
    <property type="entry name" value="Kazal-type serine protease inhibitors"/>
    <property type="match status" value="1"/>
</dbReference>
<dbReference type="Pfam" id="PF07648">
    <property type="entry name" value="Kazal_2"/>
    <property type="match status" value="1"/>
</dbReference>
<gene>
    <name evidence="3" type="ORF">PHMEG_0008209</name>
</gene>
<dbReference type="InterPro" id="IPR036058">
    <property type="entry name" value="Kazal_dom_sf"/>
</dbReference>
<organism evidence="3 4">
    <name type="scientific">Phytophthora megakarya</name>
    <dbReference type="NCBI Taxonomy" id="4795"/>
    <lineage>
        <taxon>Eukaryota</taxon>
        <taxon>Sar</taxon>
        <taxon>Stramenopiles</taxon>
        <taxon>Oomycota</taxon>
        <taxon>Peronosporomycetes</taxon>
        <taxon>Peronosporales</taxon>
        <taxon>Peronosporaceae</taxon>
        <taxon>Phytophthora</taxon>
    </lineage>
</organism>